<dbReference type="PANTHER" id="PTHR43463">
    <property type="entry name" value="NICOTINATE-NUCLEOTIDE--DIMETHYLBENZIMIDAZOLE PHOSPHORIBOSYLTRANSFERASE"/>
    <property type="match status" value="1"/>
</dbReference>
<evidence type="ECO:0000256" key="8">
    <source>
        <dbReference type="ARBA" id="ARBA00022679"/>
    </source>
</evidence>
<dbReference type="Gene3D" id="1.10.1610.10">
    <property type="match status" value="1"/>
</dbReference>
<evidence type="ECO:0000313" key="13">
    <source>
        <dbReference type="EMBL" id="BBJ44363.1"/>
    </source>
</evidence>
<evidence type="ECO:0000256" key="7">
    <source>
        <dbReference type="ARBA" id="ARBA00022676"/>
    </source>
</evidence>
<feature type="region of interest" description="Disordered" evidence="12">
    <location>
        <begin position="133"/>
        <end position="207"/>
    </location>
</feature>
<evidence type="ECO:0000256" key="4">
    <source>
        <dbReference type="ARBA" id="ARBA00011991"/>
    </source>
</evidence>
<evidence type="ECO:0000256" key="11">
    <source>
        <dbReference type="HAMAP-Rule" id="MF_00230"/>
    </source>
</evidence>
<reference evidence="13 14" key="1">
    <citation type="journal article" date="2020" name="Int. J. Syst. Evol. Microbiol.">
        <title>Reclassification of Streptomyces castelarensis and Streptomyces sporoclivatus as later heterotypic synonyms of Streptomyces antimycoticus.</title>
        <authorList>
            <person name="Komaki H."/>
            <person name="Tamura T."/>
        </authorList>
    </citation>
    <scope>NUCLEOTIDE SEQUENCE [LARGE SCALE GENOMIC DNA]</scope>
    <source>
        <strain evidence="13 14">NBRC 100767</strain>
    </source>
</reference>
<evidence type="ECO:0000313" key="14">
    <source>
        <dbReference type="Proteomes" id="UP000463951"/>
    </source>
</evidence>
<dbReference type="GO" id="GO:0009236">
    <property type="term" value="P:cobalamin biosynthetic process"/>
    <property type="evidence" value="ECO:0007669"/>
    <property type="project" value="UniProtKB-UniRule"/>
</dbReference>
<evidence type="ECO:0000256" key="10">
    <source>
        <dbReference type="ARBA" id="ARBA00047340"/>
    </source>
</evidence>
<dbReference type="Pfam" id="PF02277">
    <property type="entry name" value="DBI_PRT"/>
    <property type="match status" value="1"/>
</dbReference>
<feature type="active site" description="Proton acceptor" evidence="11">
    <location>
        <position position="529"/>
    </location>
</feature>
<dbReference type="GO" id="GO:0008939">
    <property type="term" value="F:nicotinate-nucleotide-dimethylbenzimidazole phosphoribosyltransferase activity"/>
    <property type="evidence" value="ECO:0007669"/>
    <property type="project" value="UniProtKB-UniRule"/>
</dbReference>
<evidence type="ECO:0000256" key="3">
    <source>
        <dbReference type="ARBA" id="ARBA00007110"/>
    </source>
</evidence>
<gene>
    <name evidence="11" type="primary">cobT</name>
    <name evidence="13" type="ORF">SSPO_070810</name>
</gene>
<dbReference type="PANTHER" id="PTHR43463:SF1">
    <property type="entry name" value="NICOTINATE-NUCLEOTIDE--DIMETHYLBENZIMIDAZOLE PHOSPHORIBOSYLTRANSFERASE"/>
    <property type="match status" value="1"/>
</dbReference>
<dbReference type="NCBIfam" id="NF000996">
    <property type="entry name" value="PRK00105.1"/>
    <property type="match status" value="1"/>
</dbReference>
<dbReference type="UniPathway" id="UPA00061">
    <property type="reaction ID" value="UER00516"/>
</dbReference>
<evidence type="ECO:0000256" key="9">
    <source>
        <dbReference type="ARBA" id="ARBA00030686"/>
    </source>
</evidence>
<dbReference type="NCBIfam" id="TIGR03160">
    <property type="entry name" value="cobT_DBIPRT"/>
    <property type="match status" value="1"/>
</dbReference>
<feature type="region of interest" description="Disordered" evidence="12">
    <location>
        <begin position="549"/>
        <end position="573"/>
    </location>
</feature>
<evidence type="ECO:0000256" key="5">
    <source>
        <dbReference type="ARBA" id="ARBA00015486"/>
    </source>
</evidence>
<dbReference type="Proteomes" id="UP000463951">
    <property type="component" value="Chromosome"/>
</dbReference>
<dbReference type="Gene3D" id="3.40.50.10210">
    <property type="match status" value="1"/>
</dbReference>
<dbReference type="HAMAP" id="MF_00230">
    <property type="entry name" value="CobT"/>
    <property type="match status" value="1"/>
</dbReference>
<evidence type="ECO:0000256" key="12">
    <source>
        <dbReference type="SAM" id="MobiDB-lite"/>
    </source>
</evidence>
<dbReference type="InterPro" id="IPR017846">
    <property type="entry name" value="Nict_dMeBzImd_PRibTrfase_bact"/>
</dbReference>
<comment type="similarity">
    <text evidence="3 11">Belongs to the CobT family.</text>
</comment>
<dbReference type="AlphaFoldDB" id="A0A499UR02"/>
<name>A0A499UR02_9ACTN</name>
<proteinExistence type="inferred from homology"/>
<dbReference type="SUPFAM" id="SSF52733">
    <property type="entry name" value="Nicotinate mononucleotide:5,6-dimethylbenzimidazole phosphoribosyltransferase (CobT)"/>
    <property type="match status" value="1"/>
</dbReference>
<dbReference type="InterPro" id="IPR036087">
    <property type="entry name" value="Nict_dMeBzImd_PRibTrfase_sf"/>
</dbReference>
<organism evidence="13 14">
    <name type="scientific">Streptomyces antimycoticus</name>
    <dbReference type="NCBI Taxonomy" id="68175"/>
    <lineage>
        <taxon>Bacteria</taxon>
        <taxon>Bacillati</taxon>
        <taxon>Actinomycetota</taxon>
        <taxon>Actinomycetes</taxon>
        <taxon>Kitasatosporales</taxon>
        <taxon>Streptomycetaceae</taxon>
        <taxon>Streptomyces</taxon>
        <taxon>Streptomyces violaceusniger group</taxon>
    </lineage>
</organism>
<comment type="pathway">
    <text evidence="2 11">Nucleoside biosynthesis; alpha-ribazole biosynthesis; alpha-ribazole from 5,6-dimethylbenzimidazole: step 1/2.</text>
</comment>
<evidence type="ECO:0000256" key="1">
    <source>
        <dbReference type="ARBA" id="ARBA00002197"/>
    </source>
</evidence>
<sequence length="573" mass="59609">MLGTQVRSTVVLGQFADGRPHARAGAPLGEQRAMREDEHLLADRVLGQVPAQPLQLRLRPARVVVVLEHDDVAAVAVEAVPLGSHVAAVVLQAAGVALGDGRAAEVVVAHDRVAGVAEPPLLRPLAEEVVFKDGNGNGKRDKGERPMAGVDVTDGWDAKGHPPVSAKIGRTSSIGPQEFGPEASPGHRHSCDLDHPDAPSPGRVSPVSGLNLDDFVDLIERPDGGIRRDAEERRERLALPPGALGRLDELGEWLAAAQQRVPVKPVERPRAILFAGDHGISDLGVSARPAGSAHRLVRAVLDGESPAAILAARLGASVRVVDMALDCDPEDLPEEVTRHRVRRGSGRLDVEDALTLDEAEQAFRTGMAIADEEADSGTDLLVLGDLSVGGTTAAATLIAALCGTDASVVTGRGGAAIDDLAWMRKCAAIRDGLRRARPVLGDQLQLLATVGGADLAAITGFLLQSAVRRTPVILDGVVSAACALVAQRVAFRAPDWWLAGQASGEPGQEKALDRIALTPLLDHGVTVGEGTGALLALPLVQAAAALHAELPERSEGSGPSEHPADAEDPEANG</sequence>
<evidence type="ECO:0000256" key="2">
    <source>
        <dbReference type="ARBA" id="ARBA00005049"/>
    </source>
</evidence>
<accession>A0A499UR02</accession>
<keyword evidence="8 11" id="KW-0808">Transferase</keyword>
<evidence type="ECO:0000256" key="6">
    <source>
        <dbReference type="ARBA" id="ARBA00022573"/>
    </source>
</evidence>
<dbReference type="EC" id="2.4.2.21" evidence="4 11"/>
<keyword evidence="6 11" id="KW-0169">Cobalamin biosynthesis</keyword>
<dbReference type="EMBL" id="AP019620">
    <property type="protein sequence ID" value="BBJ44363.1"/>
    <property type="molecule type" value="Genomic_DNA"/>
</dbReference>
<dbReference type="InterPro" id="IPR023195">
    <property type="entry name" value="Nict_dMeBzImd_PRibTrfase_N"/>
</dbReference>
<comment type="catalytic activity">
    <reaction evidence="10 11">
        <text>5,6-dimethylbenzimidazole + nicotinate beta-D-ribonucleotide = alpha-ribazole 5'-phosphate + nicotinate + H(+)</text>
        <dbReference type="Rhea" id="RHEA:11196"/>
        <dbReference type="ChEBI" id="CHEBI:15378"/>
        <dbReference type="ChEBI" id="CHEBI:15890"/>
        <dbReference type="ChEBI" id="CHEBI:32544"/>
        <dbReference type="ChEBI" id="CHEBI:57502"/>
        <dbReference type="ChEBI" id="CHEBI:57918"/>
        <dbReference type="EC" id="2.4.2.21"/>
    </reaction>
</comment>
<keyword evidence="7 11" id="KW-0328">Glycosyltransferase</keyword>
<protein>
    <recommendedName>
        <fullName evidence="5 11">Nicotinate-nucleotide--dimethylbenzimidazole phosphoribosyltransferase</fullName>
        <shortName evidence="11">NN:DBI PRT</shortName>
        <ecNumber evidence="4 11">2.4.2.21</ecNumber>
    </recommendedName>
    <alternativeName>
        <fullName evidence="9 11">N(1)-alpha-phosphoribosyltransferase</fullName>
    </alternativeName>
</protein>
<comment type="function">
    <text evidence="1 11">Catalyzes the synthesis of alpha-ribazole-5'-phosphate from nicotinate mononucleotide (NAMN) and 5,6-dimethylbenzimidazole (DMB).</text>
</comment>
<dbReference type="CDD" id="cd02439">
    <property type="entry name" value="DMB-PRT_CobT"/>
    <property type="match status" value="1"/>
</dbReference>
<dbReference type="InterPro" id="IPR003200">
    <property type="entry name" value="Nict_dMeBzImd_PRibTrfase"/>
</dbReference>